<dbReference type="OrthoDB" id="1099063at2759"/>
<dbReference type="Proteomes" id="UP000613177">
    <property type="component" value="Unassembled WGS sequence"/>
</dbReference>
<comment type="caution">
    <text evidence="1">The sequence shown here is derived from an EMBL/GenBank/DDBJ whole genome shotgun (WGS) entry which is preliminary data.</text>
</comment>
<keyword evidence="2" id="KW-1185">Reference proteome</keyword>
<dbReference type="InterPro" id="IPR018790">
    <property type="entry name" value="DUF2358"/>
</dbReference>
<name>A0A8H7SQS3_9FUNG</name>
<organism evidence="1 2">
    <name type="scientific">Thamnidium elegans</name>
    <dbReference type="NCBI Taxonomy" id="101142"/>
    <lineage>
        <taxon>Eukaryota</taxon>
        <taxon>Fungi</taxon>
        <taxon>Fungi incertae sedis</taxon>
        <taxon>Mucoromycota</taxon>
        <taxon>Mucoromycotina</taxon>
        <taxon>Mucoromycetes</taxon>
        <taxon>Mucorales</taxon>
        <taxon>Mucorineae</taxon>
        <taxon>Mucoraceae</taxon>
        <taxon>Thamnidium</taxon>
    </lineage>
</organism>
<accession>A0A8H7SQS3</accession>
<gene>
    <name evidence="1" type="ORF">INT48_007333</name>
</gene>
<sequence length="235" mass="27626">MNNLLKVHTSLQRVIPSVYTQRYLFHSTRVTLQERPKEYELRVGYAIASLQEDLPHFFQNGLVEHAIYSPDIVLSDPHYTKLSIHGRTPYLAITQMLKWSTNSYYDDILLEITRMRVLGDEPDITDEINDEDLMSSIQQTENDIRQKGIVKRLEVKWKMQGIKNPSFFQSEQTVRHIEGVFIYKFDHLGYIGEHRIQRIVPPPSRRVLLLHSFGVRLRTMFWETGKRSPILNPGF</sequence>
<evidence type="ECO:0000313" key="1">
    <source>
        <dbReference type="EMBL" id="KAG2234520.1"/>
    </source>
</evidence>
<proteinExistence type="predicted"/>
<evidence type="ECO:0000313" key="2">
    <source>
        <dbReference type="Proteomes" id="UP000613177"/>
    </source>
</evidence>
<dbReference type="AlphaFoldDB" id="A0A8H7SQS3"/>
<dbReference type="Pfam" id="PF10184">
    <property type="entry name" value="DUF2358"/>
    <property type="match status" value="1"/>
</dbReference>
<dbReference type="PANTHER" id="PTHR31094:SF2">
    <property type="entry name" value="RIKEN CDNA 2310061I04 GENE"/>
    <property type="match status" value="1"/>
</dbReference>
<dbReference type="EMBL" id="JAEPRE010000051">
    <property type="protein sequence ID" value="KAG2234520.1"/>
    <property type="molecule type" value="Genomic_DNA"/>
</dbReference>
<protein>
    <submittedName>
        <fullName evidence="1">Uncharacterized protein</fullName>
    </submittedName>
</protein>
<reference evidence="1" key="1">
    <citation type="submission" date="2021-01" db="EMBL/GenBank/DDBJ databases">
        <title>Metabolic potential, ecology and presence of endohyphal bacteria is reflected in genomic diversity of Mucoromycotina.</title>
        <authorList>
            <person name="Muszewska A."/>
            <person name="Okrasinska A."/>
            <person name="Steczkiewicz K."/>
            <person name="Drgas O."/>
            <person name="Orlowska M."/>
            <person name="Perlinska-Lenart U."/>
            <person name="Aleksandrzak-Piekarczyk T."/>
            <person name="Szatraj K."/>
            <person name="Zielenkiewicz U."/>
            <person name="Pilsyk S."/>
            <person name="Malc E."/>
            <person name="Mieczkowski P."/>
            <person name="Kruszewska J.S."/>
            <person name="Biernat P."/>
            <person name="Pawlowska J."/>
        </authorList>
    </citation>
    <scope>NUCLEOTIDE SEQUENCE</scope>
    <source>
        <strain evidence="1">WA0000018081</strain>
    </source>
</reference>
<dbReference type="PANTHER" id="PTHR31094">
    <property type="entry name" value="RIKEN CDNA 2310061I04 GENE"/>
    <property type="match status" value="1"/>
</dbReference>